<reference evidence="6" key="4">
    <citation type="journal article" date="2022" name="Microb. Genom.">
        <title>A global pangenome for the wheat fungal pathogen Pyrenophora tritici-repentis and prediction of effector protein structural homology.</title>
        <authorList>
            <person name="Moolhuijzen P.M."/>
            <person name="See P.T."/>
            <person name="Shi G."/>
            <person name="Powell H.R."/>
            <person name="Cockram J."/>
            <person name="Jorgensen L.N."/>
            <person name="Benslimane H."/>
            <person name="Strelkov S.E."/>
            <person name="Turner J."/>
            <person name="Liu Z."/>
            <person name="Moffat C.S."/>
        </authorList>
    </citation>
    <scope>NUCLEOTIDE SEQUENCE [LARGE SCALE GENOMIC DNA]</scope>
</reference>
<dbReference type="InterPro" id="IPR036514">
    <property type="entry name" value="SGNH_hydro_sf"/>
</dbReference>
<dbReference type="AlphaFoldDB" id="A0A2W1EHG7"/>
<keyword evidence="1" id="KW-0732">Signal</keyword>
<dbReference type="EMBL" id="NRDI02000028">
    <property type="protein sequence ID" value="KAI1508176.1"/>
    <property type="molecule type" value="Genomic_DNA"/>
</dbReference>
<dbReference type="CDD" id="cd01833">
    <property type="entry name" value="XynB_like"/>
    <property type="match status" value="1"/>
</dbReference>
<name>A0A2W1EHG7_9PLEO</name>
<reference evidence="3 5" key="1">
    <citation type="journal article" date="2018" name="BMC Genomics">
        <title>Comparative genomics of the wheat fungal pathogen Pyrenophora tritici-repentis reveals chromosomal variations and genome plasticity.</title>
        <authorList>
            <person name="Moolhuijzen P."/>
            <person name="See P.T."/>
            <person name="Hane J.K."/>
            <person name="Shi G."/>
            <person name="Liu Z."/>
            <person name="Oliver R.P."/>
            <person name="Moffat C.S."/>
        </authorList>
    </citation>
    <scope>NUCLEOTIDE SEQUENCE [LARGE SCALE GENOMIC DNA]</scope>
    <source>
        <strain evidence="3">M4</strain>
    </source>
</reference>
<keyword evidence="6" id="KW-1185">Reference proteome</keyword>
<dbReference type="OrthoDB" id="2119228at2759"/>
<dbReference type="GO" id="GO:0004622">
    <property type="term" value="F:phosphatidylcholine lysophospholipase activity"/>
    <property type="evidence" value="ECO:0007669"/>
    <property type="project" value="TreeGrafter"/>
</dbReference>
<dbReference type="Gene3D" id="3.40.50.1110">
    <property type="entry name" value="SGNH hydrolase"/>
    <property type="match status" value="1"/>
</dbReference>
<proteinExistence type="predicted"/>
<feature type="domain" description="SGNH hydrolase-type esterase" evidence="2">
    <location>
        <begin position="73"/>
        <end position="206"/>
    </location>
</feature>
<evidence type="ECO:0000313" key="3">
    <source>
        <dbReference type="EMBL" id="KAF7579524.1"/>
    </source>
</evidence>
<evidence type="ECO:0000256" key="1">
    <source>
        <dbReference type="SAM" id="SignalP"/>
    </source>
</evidence>
<dbReference type="PANTHER" id="PTHR30383">
    <property type="entry name" value="THIOESTERASE 1/PROTEASE 1/LYSOPHOSPHOLIPASE L1"/>
    <property type="match status" value="1"/>
</dbReference>
<reference evidence="4" key="2">
    <citation type="submission" date="2021-05" db="EMBL/GenBank/DDBJ databases">
        <authorList>
            <person name="Moolhuijzen P.M."/>
            <person name="Moffat C.S."/>
        </authorList>
    </citation>
    <scope>NUCLEOTIDE SEQUENCE</scope>
    <source>
        <strain evidence="4">86-124</strain>
    </source>
</reference>
<dbReference type="SUPFAM" id="SSF52266">
    <property type="entry name" value="SGNH hydrolase"/>
    <property type="match status" value="1"/>
</dbReference>
<accession>A0A2W1EHG7</accession>
<dbReference type="InterPro" id="IPR051532">
    <property type="entry name" value="Ester_Hydrolysis_Enzymes"/>
</dbReference>
<protein>
    <submittedName>
        <fullName evidence="3">Lipase-GDSL-2 multi-domain protein</fullName>
    </submittedName>
</protein>
<dbReference type="Proteomes" id="UP000249757">
    <property type="component" value="Unassembled WGS sequence"/>
</dbReference>
<comment type="caution">
    <text evidence="3">The sequence shown here is derived from an EMBL/GenBank/DDBJ whole genome shotgun (WGS) entry which is preliminary data.</text>
</comment>
<gene>
    <name evidence="4" type="ORF">Ptr86124_012897</name>
    <name evidence="3" type="ORF">PtrM4_037640</name>
</gene>
<dbReference type="PANTHER" id="PTHR30383:SF2">
    <property type="entry name" value="CELLULOSE-BINDING PROTEIN"/>
    <property type="match status" value="1"/>
</dbReference>
<dbReference type="OMA" id="NIAGWVQ"/>
<dbReference type="Pfam" id="PF13472">
    <property type="entry name" value="Lipase_GDSL_2"/>
    <property type="match status" value="1"/>
</dbReference>
<dbReference type="Proteomes" id="UP000245464">
    <property type="component" value="Chromosome 1"/>
</dbReference>
<dbReference type="InterPro" id="IPR013830">
    <property type="entry name" value="SGNH_hydro"/>
</dbReference>
<evidence type="ECO:0000313" key="5">
    <source>
        <dbReference type="Proteomes" id="UP000245464"/>
    </source>
</evidence>
<feature type="chain" id="PRO_5042700983" evidence="1">
    <location>
        <begin position="22"/>
        <end position="245"/>
    </location>
</feature>
<sequence length="245" mass="26475">MVRLSTLAFGLLSLGSQVVSAAGVVKVMPFGASIVSRCWRANLQTLLKGQQITNFDMVGGQTSKCAGNAIDQNHEGHPGSLATDFARTGNLTGWLDANPPDVIIMLLGTNDVLLGRKPVDDVLHAYDTLLGQMRAKNENMQIVFSNLLPLDPARFPQRAVDGIKELNTAIASYAPSKSTIKSPVWFVDNYADFDAVKDTDDGEHPNLSTGVEKMATKFLEATKSAIRGAETFKRKRSLRRGGVSV</sequence>
<reference evidence="4" key="3">
    <citation type="journal article" date="2022" name="bioRxiv">
        <title>A global pangenome for the wheat fungal pathogen Pyrenophora tritici-repentis and prediction of effector protein structural homology.</title>
        <authorList>
            <person name="Moolhuijzen P."/>
            <person name="See P.T."/>
            <person name="Shi G."/>
            <person name="Powell H.R."/>
            <person name="Cockram J."/>
            <person name="Jorgensen L.N."/>
            <person name="Benslimane H."/>
            <person name="Strelkov S.E."/>
            <person name="Turner J."/>
            <person name="Liu Z."/>
            <person name="Moffat C.S."/>
        </authorList>
    </citation>
    <scope>NUCLEOTIDE SEQUENCE</scope>
    <source>
        <strain evidence="4">86-124</strain>
    </source>
</reference>
<evidence type="ECO:0000313" key="4">
    <source>
        <dbReference type="EMBL" id="KAI1508176.1"/>
    </source>
</evidence>
<evidence type="ECO:0000313" key="6">
    <source>
        <dbReference type="Proteomes" id="UP000249757"/>
    </source>
</evidence>
<dbReference type="EMBL" id="NQIK02000001">
    <property type="protein sequence ID" value="KAF7579524.1"/>
    <property type="molecule type" value="Genomic_DNA"/>
</dbReference>
<evidence type="ECO:0000259" key="2">
    <source>
        <dbReference type="Pfam" id="PF13472"/>
    </source>
</evidence>
<feature type="signal peptide" evidence="1">
    <location>
        <begin position="1"/>
        <end position="21"/>
    </location>
</feature>
<organism evidence="3 5">
    <name type="scientific">Pyrenophora tritici-repentis</name>
    <dbReference type="NCBI Taxonomy" id="45151"/>
    <lineage>
        <taxon>Eukaryota</taxon>
        <taxon>Fungi</taxon>
        <taxon>Dikarya</taxon>
        <taxon>Ascomycota</taxon>
        <taxon>Pezizomycotina</taxon>
        <taxon>Dothideomycetes</taxon>
        <taxon>Pleosporomycetidae</taxon>
        <taxon>Pleosporales</taxon>
        <taxon>Pleosporineae</taxon>
        <taxon>Pleosporaceae</taxon>
        <taxon>Pyrenophora</taxon>
    </lineage>
</organism>